<feature type="transmembrane region" description="Helical" evidence="1">
    <location>
        <begin position="108"/>
        <end position="125"/>
    </location>
</feature>
<evidence type="ECO:0000313" key="3">
    <source>
        <dbReference type="Proteomes" id="UP000787419"/>
    </source>
</evidence>
<comment type="caution">
    <text evidence="2">The sequence shown here is derived from an EMBL/GenBank/DDBJ whole genome shotgun (WGS) entry which is preliminary data.</text>
</comment>
<keyword evidence="1" id="KW-0812">Transmembrane</keyword>
<proteinExistence type="predicted"/>
<feature type="transmembrane region" description="Helical" evidence="1">
    <location>
        <begin position="12"/>
        <end position="28"/>
    </location>
</feature>
<gene>
    <name evidence="2" type="ORF">HXN55_00805</name>
</gene>
<dbReference type="EMBL" id="JABZTM010000004">
    <property type="protein sequence ID" value="MBF1445915.1"/>
    <property type="molecule type" value="Genomic_DNA"/>
</dbReference>
<keyword evidence="1" id="KW-1133">Transmembrane helix</keyword>
<dbReference type="Proteomes" id="UP000787419">
    <property type="component" value="Unassembled WGS sequence"/>
</dbReference>
<feature type="transmembrane region" description="Helical" evidence="1">
    <location>
        <begin position="48"/>
        <end position="71"/>
    </location>
</feature>
<keyword evidence="1" id="KW-0472">Membrane</keyword>
<sequence length="324" mass="37675">MPMEIKNRSMRICCAITFCVFTFCYLYFYQTDILSYTQLVASNGQTHYVSWLGAGLITFVLQLLQVCVYSVLKLNKRGHASTYFPSILFLTILTSINSNGPISTIWDTWIWLAPLLLVLYFIIAFSMRRYEPYEPELRNVGFASQLLWINLGIMNLLFLMVGLYSNSDRIFHEKMKIESLVLNRQYNSALRNIQRMQNVDSATTMLTIYCVAREGHLPDSLYEYRLLGGKDVLRPGKVHSMLLPDCIINKATARSVHYQLNNYLLDRKLSKFIQLISEYYPTDSLRPRYYAEAYKLYTLLSKGLKPKSPYAKGSYTNYYFSTKN</sequence>
<name>A0A9D5WW63_9BACT</name>
<organism evidence="2 3">
    <name type="scientific">Prevotella nigrescens</name>
    <dbReference type="NCBI Taxonomy" id="28133"/>
    <lineage>
        <taxon>Bacteria</taxon>
        <taxon>Pseudomonadati</taxon>
        <taxon>Bacteroidota</taxon>
        <taxon>Bacteroidia</taxon>
        <taxon>Bacteroidales</taxon>
        <taxon>Prevotellaceae</taxon>
        <taxon>Prevotella</taxon>
    </lineage>
</organism>
<dbReference type="AlphaFoldDB" id="A0A9D5WW63"/>
<evidence type="ECO:0000256" key="1">
    <source>
        <dbReference type="SAM" id="Phobius"/>
    </source>
</evidence>
<feature type="transmembrane region" description="Helical" evidence="1">
    <location>
        <begin position="146"/>
        <end position="165"/>
    </location>
</feature>
<protein>
    <submittedName>
        <fullName evidence="2">Uncharacterized protein</fullName>
    </submittedName>
</protein>
<accession>A0A9D5WW63</accession>
<reference evidence="2" key="1">
    <citation type="submission" date="2020-04" db="EMBL/GenBank/DDBJ databases">
        <title>Deep metagenomics examines the oral microbiome during advanced dental caries in children, revealing novel taxa and co-occurrences with host molecules.</title>
        <authorList>
            <person name="Baker J.L."/>
            <person name="Morton J.T."/>
            <person name="Dinis M."/>
            <person name="Alvarez R."/>
            <person name="Tran N.C."/>
            <person name="Knight R."/>
            <person name="Edlund A."/>
        </authorList>
    </citation>
    <scope>NUCLEOTIDE SEQUENCE</scope>
    <source>
        <strain evidence="2">JCVI_32_bin.50</strain>
    </source>
</reference>
<feature type="transmembrane region" description="Helical" evidence="1">
    <location>
        <begin position="83"/>
        <end position="102"/>
    </location>
</feature>
<evidence type="ECO:0000313" key="2">
    <source>
        <dbReference type="EMBL" id="MBF1445915.1"/>
    </source>
</evidence>